<evidence type="ECO:0000313" key="4">
    <source>
        <dbReference type="Proteomes" id="UP001239215"/>
    </source>
</evidence>
<accession>A0AAJ1U6H5</accession>
<gene>
    <name evidence="3" type="ORF">QE405_001471</name>
</gene>
<keyword evidence="1" id="KW-0812">Transmembrane</keyword>
<name>A0AAJ1U6H5_9ACTN</name>
<keyword evidence="1" id="KW-0472">Membrane</keyword>
<feature type="domain" description="YiaAB two helix" evidence="2">
    <location>
        <begin position="19"/>
        <end position="71"/>
    </location>
</feature>
<feature type="transmembrane region" description="Helical" evidence="1">
    <location>
        <begin position="46"/>
        <end position="66"/>
    </location>
</feature>
<feature type="transmembrane region" description="Helical" evidence="1">
    <location>
        <begin position="20"/>
        <end position="40"/>
    </location>
</feature>
<proteinExistence type="predicted"/>
<reference evidence="3" key="1">
    <citation type="submission" date="2023-07" db="EMBL/GenBank/DDBJ databases">
        <title>Functional and genomic diversity of the sorghum phyllosphere microbiome.</title>
        <authorList>
            <person name="Shade A."/>
        </authorList>
    </citation>
    <scope>NUCLEOTIDE SEQUENCE</scope>
    <source>
        <strain evidence="3">SORGH_AS_1067</strain>
    </source>
</reference>
<dbReference type="Proteomes" id="UP001239215">
    <property type="component" value="Unassembled WGS sequence"/>
</dbReference>
<comment type="caution">
    <text evidence="3">The sequence shown here is derived from an EMBL/GenBank/DDBJ whole genome shotgun (WGS) entry which is preliminary data.</text>
</comment>
<organism evidence="3 4">
    <name type="scientific">Nocardioides zeae</name>
    <dbReference type="NCBI Taxonomy" id="1457234"/>
    <lineage>
        <taxon>Bacteria</taxon>
        <taxon>Bacillati</taxon>
        <taxon>Actinomycetota</taxon>
        <taxon>Actinomycetes</taxon>
        <taxon>Propionibacteriales</taxon>
        <taxon>Nocardioidaceae</taxon>
        <taxon>Nocardioides</taxon>
    </lineage>
</organism>
<protein>
    <recommendedName>
        <fullName evidence="2">YiaAB two helix domain-containing protein</fullName>
    </recommendedName>
</protein>
<dbReference type="AlphaFoldDB" id="A0AAJ1U6H5"/>
<dbReference type="InterPro" id="IPR008024">
    <property type="entry name" value="YiaAB"/>
</dbReference>
<dbReference type="Pfam" id="PF05360">
    <property type="entry name" value="YiaAB"/>
    <property type="match status" value="1"/>
</dbReference>
<evidence type="ECO:0000313" key="3">
    <source>
        <dbReference type="EMBL" id="MDQ1104187.1"/>
    </source>
</evidence>
<evidence type="ECO:0000256" key="1">
    <source>
        <dbReference type="SAM" id="Phobius"/>
    </source>
</evidence>
<dbReference type="EMBL" id="JAUTAN010000001">
    <property type="protein sequence ID" value="MDQ1104187.1"/>
    <property type="molecule type" value="Genomic_DNA"/>
</dbReference>
<dbReference type="RefSeq" id="WP_307199563.1">
    <property type="nucleotide sequence ID" value="NZ_JAUTAN010000001.1"/>
</dbReference>
<keyword evidence="1" id="KW-1133">Transmembrane helix</keyword>
<evidence type="ECO:0000259" key="2">
    <source>
        <dbReference type="Pfam" id="PF05360"/>
    </source>
</evidence>
<sequence length="101" mass="10929">MSTPPPLPAGPSTKNTNAFFLQAGLAFGVALLTMVVAIIFVPVDPWIRAFLALGTLFLVTSSFTLAKCIRDAQETTQVVARLDQARVDRILSEHDPFRSVA</sequence>